<dbReference type="Proteomes" id="UP000253507">
    <property type="component" value="Unassembled WGS sequence"/>
</dbReference>
<feature type="region of interest" description="Disordered" evidence="1">
    <location>
        <begin position="233"/>
        <end position="252"/>
    </location>
</feature>
<evidence type="ECO:0000313" key="3">
    <source>
        <dbReference type="Proteomes" id="UP000253507"/>
    </source>
</evidence>
<dbReference type="Gene3D" id="3.40.50.300">
    <property type="entry name" value="P-loop containing nucleotide triphosphate hydrolases"/>
    <property type="match status" value="1"/>
</dbReference>
<feature type="region of interest" description="Disordered" evidence="1">
    <location>
        <begin position="79"/>
        <end position="155"/>
    </location>
</feature>
<organism evidence="2 3">
    <name type="scientific">Streptomyces reniochalinae</name>
    <dbReference type="NCBI Taxonomy" id="2250578"/>
    <lineage>
        <taxon>Bacteria</taxon>
        <taxon>Bacillati</taxon>
        <taxon>Actinomycetota</taxon>
        <taxon>Actinomycetes</taxon>
        <taxon>Kitasatosporales</taxon>
        <taxon>Streptomycetaceae</taxon>
        <taxon>Streptomyces</taxon>
    </lineage>
</organism>
<gene>
    <name evidence="2" type="ORF">DQ392_33765</name>
</gene>
<sequence length="252" mass="27192">MRCLLAVRFPGRTGARGREPSRQSSSRRPRRRVSTTTASRTRSSKGVFDTLLLAGLGPVTRQERPLVGYVAARRCREDRGRGPGAALASGCHPPQQPRLQGRPPGLPHPPAGRPARGRRGGPHRLPGPAEDSRGSRTRAARTQGLRGGRRPRGLRARIEEDHAAGHGVEVVVPAVRRADSRQGTAQRYTTALLNGLPARFTTAVGACDRCDEGTAETVTALEAHPALRALPVISRDGRTLERQTTPRPRRAS</sequence>
<comment type="caution">
    <text evidence="2">The sequence shown here is derived from an EMBL/GenBank/DDBJ whole genome shotgun (WGS) entry which is preliminary data.</text>
</comment>
<name>A0A367E5I8_9ACTN</name>
<feature type="region of interest" description="Disordered" evidence="1">
    <location>
        <begin position="9"/>
        <end position="43"/>
    </location>
</feature>
<proteinExistence type="predicted"/>
<keyword evidence="3" id="KW-1185">Reference proteome</keyword>
<accession>A0A367E5I8</accession>
<reference evidence="2 3" key="1">
    <citation type="submission" date="2018-06" db="EMBL/GenBank/DDBJ databases">
        <title>Streptomyces reniochalinae sp. nov. and Streptomyces diacarnus sp. nov. from marine sponges.</title>
        <authorList>
            <person name="Li L."/>
        </authorList>
    </citation>
    <scope>NUCLEOTIDE SEQUENCE [LARGE SCALE GENOMIC DNA]</scope>
    <source>
        <strain evidence="2 3">LHW50302</strain>
    </source>
</reference>
<evidence type="ECO:0000313" key="2">
    <source>
        <dbReference type="EMBL" id="RCG13271.1"/>
    </source>
</evidence>
<dbReference type="EMBL" id="QOIM01000058">
    <property type="protein sequence ID" value="RCG13271.1"/>
    <property type="molecule type" value="Genomic_DNA"/>
</dbReference>
<dbReference type="OrthoDB" id="4516745at2"/>
<evidence type="ECO:0000256" key="1">
    <source>
        <dbReference type="SAM" id="MobiDB-lite"/>
    </source>
</evidence>
<dbReference type="AlphaFoldDB" id="A0A367E5I8"/>
<protein>
    <submittedName>
        <fullName evidence="2">Uncharacterized protein</fullName>
    </submittedName>
</protein>
<dbReference type="InterPro" id="IPR027417">
    <property type="entry name" value="P-loop_NTPase"/>
</dbReference>